<evidence type="ECO:0000256" key="3">
    <source>
        <dbReference type="SAM" id="Phobius"/>
    </source>
</evidence>
<dbReference type="RefSeq" id="XP_055876826.1">
    <property type="nucleotide sequence ID" value="XM_056020851.1"/>
</dbReference>
<keyword evidence="3" id="KW-0472">Membrane</keyword>
<dbReference type="RefSeq" id="XP_013090493.2">
    <property type="nucleotide sequence ID" value="XM_013235039.2"/>
</dbReference>
<dbReference type="OrthoDB" id="3935740at2759"/>
<keyword evidence="3" id="KW-0812">Transmembrane</keyword>
<dbReference type="AlphaFoldDB" id="A0A9W2ZPC3"/>
<evidence type="ECO:0000313" key="10">
    <source>
        <dbReference type="RefSeq" id="XP_055876827.1"/>
    </source>
</evidence>
<proteinExistence type="predicted"/>
<evidence type="ECO:0000313" key="11">
    <source>
        <dbReference type="RefSeq" id="XP_055876828.1"/>
    </source>
</evidence>
<comment type="subcellular location">
    <subcellularLocation>
        <location evidence="1">Secreted</location>
    </subcellularLocation>
</comment>
<accession>A0A9W2ZPC3</accession>
<keyword evidence="4" id="KW-1185">Reference proteome</keyword>
<dbReference type="GO" id="GO:0050482">
    <property type="term" value="P:arachidonate secretion"/>
    <property type="evidence" value="ECO:0007669"/>
    <property type="project" value="InterPro"/>
</dbReference>
<dbReference type="Pfam" id="PF06951">
    <property type="entry name" value="PLA2G12"/>
    <property type="match status" value="1"/>
</dbReference>
<evidence type="ECO:0000313" key="8">
    <source>
        <dbReference type="RefSeq" id="XP_055876825.1"/>
    </source>
</evidence>
<name>A0A9W2ZPC3_BIOGL</name>
<sequence length="186" mass="20678">MKSFVILGYTGMTPLYFIISMLYINNVTATSKDTISKSMSDILGSLQNLVGTVKDYIGDEQGCVFQCPKGLKPYENKSHVKSSNGCGSFGFKLESHIRIKEMTKCCDEHDYCYDTCNKSKEKCDGKFKKCLADICKNIKGHLSKEAYEGCHNGVDMIYAATVALGCKPYRDAQAKACICLKRHSDL</sequence>
<evidence type="ECO:0000313" key="5">
    <source>
        <dbReference type="RefSeq" id="XP_013090493.2"/>
    </source>
</evidence>
<protein>
    <submittedName>
        <fullName evidence="5 6">Group XIIA secretory phospholipase A2-like</fullName>
    </submittedName>
</protein>
<dbReference type="InterPro" id="IPR010711">
    <property type="entry name" value="PLA2G12"/>
</dbReference>
<dbReference type="GO" id="GO:0016042">
    <property type="term" value="P:lipid catabolic process"/>
    <property type="evidence" value="ECO:0007669"/>
    <property type="project" value="InterPro"/>
</dbReference>
<dbReference type="RefSeq" id="XP_055876827.1">
    <property type="nucleotide sequence ID" value="XM_056020852.1"/>
</dbReference>
<dbReference type="GO" id="GO:0004623">
    <property type="term" value="F:phospholipase A2 activity"/>
    <property type="evidence" value="ECO:0007669"/>
    <property type="project" value="InterPro"/>
</dbReference>
<evidence type="ECO:0000313" key="4">
    <source>
        <dbReference type="Proteomes" id="UP001165740"/>
    </source>
</evidence>
<dbReference type="PROSITE" id="PS00118">
    <property type="entry name" value="PA2_HIS"/>
    <property type="match status" value="1"/>
</dbReference>
<dbReference type="PANTHER" id="PTHR12824:SF8">
    <property type="entry name" value="GXIVSPLA2, ISOFORM A"/>
    <property type="match status" value="1"/>
</dbReference>
<dbReference type="Proteomes" id="UP001165740">
    <property type="component" value="Chromosome 2"/>
</dbReference>
<dbReference type="SUPFAM" id="SSF48619">
    <property type="entry name" value="Phospholipase A2, PLA2"/>
    <property type="match status" value="1"/>
</dbReference>
<dbReference type="GO" id="GO:0006644">
    <property type="term" value="P:phospholipid metabolic process"/>
    <property type="evidence" value="ECO:0007669"/>
    <property type="project" value="InterPro"/>
</dbReference>
<evidence type="ECO:0000256" key="2">
    <source>
        <dbReference type="ARBA" id="ARBA00022525"/>
    </source>
</evidence>
<feature type="transmembrane region" description="Helical" evidence="3">
    <location>
        <begin position="6"/>
        <end position="24"/>
    </location>
</feature>
<dbReference type="RefSeq" id="XP_055876828.1">
    <property type="nucleotide sequence ID" value="XM_056020853.1"/>
</dbReference>
<evidence type="ECO:0000256" key="1">
    <source>
        <dbReference type="ARBA" id="ARBA00004613"/>
    </source>
</evidence>
<dbReference type="RefSeq" id="XP_055876825.1">
    <property type="nucleotide sequence ID" value="XM_056020850.1"/>
</dbReference>
<dbReference type="GeneID" id="106074259"/>
<dbReference type="OMA" id="ICQYRCR"/>
<dbReference type="RefSeq" id="XP_013090567.2">
    <property type="nucleotide sequence ID" value="XM_013235113.2"/>
</dbReference>
<keyword evidence="3" id="KW-1133">Transmembrane helix</keyword>
<dbReference type="GO" id="GO:0005509">
    <property type="term" value="F:calcium ion binding"/>
    <property type="evidence" value="ECO:0007669"/>
    <property type="project" value="InterPro"/>
</dbReference>
<dbReference type="KEGG" id="bgt:106074259"/>
<dbReference type="RefSeq" id="XP_055876824.1">
    <property type="nucleotide sequence ID" value="XM_056020849.1"/>
</dbReference>
<organism evidence="4 8">
    <name type="scientific">Biomphalaria glabrata</name>
    <name type="common">Bloodfluke planorb</name>
    <name type="synonym">Freshwater snail</name>
    <dbReference type="NCBI Taxonomy" id="6526"/>
    <lineage>
        <taxon>Eukaryota</taxon>
        <taxon>Metazoa</taxon>
        <taxon>Spiralia</taxon>
        <taxon>Lophotrochozoa</taxon>
        <taxon>Mollusca</taxon>
        <taxon>Gastropoda</taxon>
        <taxon>Heterobranchia</taxon>
        <taxon>Euthyneura</taxon>
        <taxon>Panpulmonata</taxon>
        <taxon>Hygrophila</taxon>
        <taxon>Lymnaeoidea</taxon>
        <taxon>Planorbidae</taxon>
        <taxon>Biomphalaria</taxon>
    </lineage>
</organism>
<gene>
    <name evidence="5 6 7 8 9 10 11" type="primary">LOC106074259</name>
</gene>
<reference evidence="5 6" key="1">
    <citation type="submission" date="2025-04" db="UniProtKB">
        <authorList>
            <consortium name="RefSeq"/>
        </authorList>
    </citation>
    <scope>IDENTIFICATION</scope>
</reference>
<dbReference type="PANTHER" id="PTHR12824">
    <property type="entry name" value="GROUP XII SECRETORY PHOSPHOLIPASE A2 FAMILY MEMBER"/>
    <property type="match status" value="1"/>
</dbReference>
<evidence type="ECO:0000313" key="7">
    <source>
        <dbReference type="RefSeq" id="XP_055876824.1"/>
    </source>
</evidence>
<evidence type="ECO:0000313" key="6">
    <source>
        <dbReference type="RefSeq" id="XP_013090567.2"/>
    </source>
</evidence>
<dbReference type="GO" id="GO:0005576">
    <property type="term" value="C:extracellular region"/>
    <property type="evidence" value="ECO:0007669"/>
    <property type="project" value="UniProtKB-SubCell"/>
</dbReference>
<dbReference type="InterPro" id="IPR033113">
    <property type="entry name" value="PLA2_histidine"/>
</dbReference>
<dbReference type="Gene3D" id="1.20.90.10">
    <property type="entry name" value="Phospholipase A2 domain"/>
    <property type="match status" value="1"/>
</dbReference>
<dbReference type="InterPro" id="IPR036444">
    <property type="entry name" value="PLipase_A2_dom_sf"/>
</dbReference>
<evidence type="ECO:0000313" key="9">
    <source>
        <dbReference type="RefSeq" id="XP_055876826.1"/>
    </source>
</evidence>
<keyword evidence="2" id="KW-0964">Secreted</keyword>